<dbReference type="Gene3D" id="3.40.50.300">
    <property type="entry name" value="P-loop containing nucleotide triphosphate hydrolases"/>
    <property type="match status" value="1"/>
</dbReference>
<dbReference type="InterPro" id="IPR013563">
    <property type="entry name" value="Oligopep_ABC_C"/>
</dbReference>
<comment type="subcellular location">
    <subcellularLocation>
        <location evidence="1">Cell membrane</location>
        <topology evidence="1">Peripheral membrane protein</topology>
    </subcellularLocation>
</comment>
<keyword evidence="3" id="KW-0813">Transport</keyword>
<evidence type="ECO:0000256" key="4">
    <source>
        <dbReference type="ARBA" id="ARBA00022475"/>
    </source>
</evidence>
<dbReference type="PANTHER" id="PTHR43297">
    <property type="entry name" value="OLIGOPEPTIDE TRANSPORT ATP-BINDING PROTEIN APPD"/>
    <property type="match status" value="1"/>
</dbReference>
<dbReference type="EMBL" id="LGFG01000013">
    <property type="protein sequence ID" value="KUK23610.1"/>
    <property type="molecule type" value="Genomic_DNA"/>
</dbReference>
<dbReference type="PATRIC" id="fig|93930.3.peg.1082"/>
<evidence type="ECO:0000313" key="11">
    <source>
        <dbReference type="Proteomes" id="UP000058636"/>
    </source>
</evidence>
<keyword evidence="7 10" id="KW-0067">ATP-binding</keyword>
<dbReference type="InterPro" id="IPR003593">
    <property type="entry name" value="AAA+_ATPase"/>
</dbReference>
<keyword evidence="6" id="KW-0547">Nucleotide-binding</keyword>
<organism evidence="10 11">
    <name type="scientific">Thermotoga petrophila</name>
    <dbReference type="NCBI Taxonomy" id="93929"/>
    <lineage>
        <taxon>Bacteria</taxon>
        <taxon>Thermotogati</taxon>
        <taxon>Thermotogota</taxon>
        <taxon>Thermotogae</taxon>
        <taxon>Thermotogales</taxon>
        <taxon>Thermotogaceae</taxon>
        <taxon>Thermotoga</taxon>
    </lineage>
</organism>
<evidence type="ECO:0000256" key="2">
    <source>
        <dbReference type="ARBA" id="ARBA00005417"/>
    </source>
</evidence>
<dbReference type="Pfam" id="PF00005">
    <property type="entry name" value="ABC_tran"/>
    <property type="match status" value="1"/>
</dbReference>
<dbReference type="PANTHER" id="PTHR43297:SF14">
    <property type="entry name" value="ATPASE AAA-TYPE CORE DOMAIN-CONTAINING PROTEIN"/>
    <property type="match status" value="1"/>
</dbReference>
<evidence type="ECO:0000256" key="7">
    <source>
        <dbReference type="ARBA" id="ARBA00022840"/>
    </source>
</evidence>
<evidence type="ECO:0000313" key="10">
    <source>
        <dbReference type="EMBL" id="KUK23610.1"/>
    </source>
</evidence>
<dbReference type="AlphaFoldDB" id="A0A101ES25"/>
<keyword evidence="9" id="KW-0472">Membrane</keyword>
<dbReference type="CDD" id="cd03257">
    <property type="entry name" value="ABC_NikE_OppD_transporters"/>
    <property type="match status" value="1"/>
</dbReference>
<dbReference type="GO" id="GO:0015833">
    <property type="term" value="P:peptide transport"/>
    <property type="evidence" value="ECO:0007669"/>
    <property type="project" value="InterPro"/>
</dbReference>
<dbReference type="GO" id="GO:0016887">
    <property type="term" value="F:ATP hydrolysis activity"/>
    <property type="evidence" value="ECO:0007669"/>
    <property type="project" value="InterPro"/>
</dbReference>
<reference evidence="10 11" key="1">
    <citation type="journal article" date="2015" name="MBio">
        <title>Genome-Resolved Metagenomic Analysis Reveals Roles for Candidate Phyla and Other Microbial Community Members in Biogeochemical Transformations in Oil Reservoirs.</title>
        <authorList>
            <person name="Hu P."/>
            <person name="Tom L."/>
            <person name="Singh A."/>
            <person name="Thomas B.C."/>
            <person name="Baker B.J."/>
            <person name="Piceno Y.M."/>
            <person name="Andersen G.L."/>
            <person name="Banfield J.F."/>
        </authorList>
    </citation>
    <scope>NUCLEOTIDE SEQUENCE [LARGE SCALE GENOMIC DNA]</scope>
    <source>
        <strain evidence="10">46_26</strain>
    </source>
</reference>
<dbReference type="FunFam" id="3.40.50.300:FF:000016">
    <property type="entry name" value="Oligopeptide ABC transporter ATP-binding component"/>
    <property type="match status" value="1"/>
</dbReference>
<dbReference type="RefSeq" id="WP_012310803.1">
    <property type="nucleotide sequence ID" value="NZ_DAITJQ010000005.1"/>
</dbReference>
<keyword evidence="8" id="KW-1278">Translocase</keyword>
<dbReference type="Pfam" id="PF08352">
    <property type="entry name" value="oligo_HPY"/>
    <property type="match status" value="1"/>
</dbReference>
<proteinExistence type="inferred from homology"/>
<evidence type="ECO:0000256" key="5">
    <source>
        <dbReference type="ARBA" id="ARBA00022519"/>
    </source>
</evidence>
<dbReference type="NCBIfam" id="TIGR01727">
    <property type="entry name" value="oligo_HPY"/>
    <property type="match status" value="1"/>
</dbReference>
<protein>
    <submittedName>
        <fullName evidence="10">Oligopeptide ABC transporter, ATP-binding protein</fullName>
    </submittedName>
</protein>
<evidence type="ECO:0000256" key="8">
    <source>
        <dbReference type="ARBA" id="ARBA00022967"/>
    </source>
</evidence>
<dbReference type="GO" id="GO:0005886">
    <property type="term" value="C:plasma membrane"/>
    <property type="evidence" value="ECO:0007669"/>
    <property type="project" value="UniProtKB-SubCell"/>
</dbReference>
<dbReference type="InterPro" id="IPR050388">
    <property type="entry name" value="ABC_Ni/Peptide_Import"/>
</dbReference>
<evidence type="ECO:0000256" key="1">
    <source>
        <dbReference type="ARBA" id="ARBA00004202"/>
    </source>
</evidence>
<dbReference type="SUPFAM" id="SSF52540">
    <property type="entry name" value="P-loop containing nucleoside triphosphate hydrolases"/>
    <property type="match status" value="1"/>
</dbReference>
<dbReference type="Proteomes" id="UP000058636">
    <property type="component" value="Unassembled WGS sequence"/>
</dbReference>
<evidence type="ECO:0000256" key="9">
    <source>
        <dbReference type="ARBA" id="ARBA00023136"/>
    </source>
</evidence>
<keyword evidence="5" id="KW-0997">Cell inner membrane</keyword>
<gene>
    <name evidence="10" type="ORF">XD57_0299</name>
</gene>
<dbReference type="GO" id="GO:0005524">
    <property type="term" value="F:ATP binding"/>
    <property type="evidence" value="ECO:0007669"/>
    <property type="project" value="UniProtKB-KW"/>
</dbReference>
<sequence>MEKVLEIRDLKVYFDLTEGTVKAVDGVSFDIRRGEILGLVGESGCGKSVTAQSILRILPKSARIVNGEIVFHRNGKTLDLTRLDPEGEEIRDIRGKDISMIFQEPMASFSPVYTVGAQMVEAILLHENISKEEARKRVVEMLKKVKIPNAEKVVDMYPFELSGGMLQRCMIAMAMSLNPTLLLADEPTTALDVTIQAQILYLMKELQKEYHSSILLITHDMGVVAQMADRVAVMYLGNIVETAEVFELFKNPLHPYTQALLRSIPKIGIRKTRLETIKGMVPDPYNLPTGCRFHNRCEKFMKGLCDVKEPPEVEVKPGHKVKCFLYGGEKE</sequence>
<comment type="caution">
    <text evidence="10">The sequence shown here is derived from an EMBL/GenBank/DDBJ whole genome shotgun (WGS) entry which is preliminary data.</text>
</comment>
<dbReference type="SMART" id="SM00382">
    <property type="entry name" value="AAA"/>
    <property type="match status" value="1"/>
</dbReference>
<name>A0A101ES25_9THEM</name>
<dbReference type="InterPro" id="IPR003439">
    <property type="entry name" value="ABC_transporter-like_ATP-bd"/>
</dbReference>
<evidence type="ECO:0000256" key="3">
    <source>
        <dbReference type="ARBA" id="ARBA00022448"/>
    </source>
</evidence>
<keyword evidence="4" id="KW-1003">Cell membrane</keyword>
<accession>A0A101ES25</accession>
<dbReference type="PROSITE" id="PS50893">
    <property type="entry name" value="ABC_TRANSPORTER_2"/>
    <property type="match status" value="1"/>
</dbReference>
<comment type="similarity">
    <text evidence="2">Belongs to the ABC transporter superfamily.</text>
</comment>
<dbReference type="InterPro" id="IPR027417">
    <property type="entry name" value="P-loop_NTPase"/>
</dbReference>
<evidence type="ECO:0000256" key="6">
    <source>
        <dbReference type="ARBA" id="ARBA00022741"/>
    </source>
</evidence>